<evidence type="ECO:0000313" key="3">
    <source>
        <dbReference type="EMBL" id="OAJ44238.1"/>
    </source>
</evidence>
<name>A0A177WW03_BATDL</name>
<gene>
    <name evidence="3" type="ORF">BDEG_27502</name>
</gene>
<feature type="region of interest" description="Disordered" evidence="1">
    <location>
        <begin position="306"/>
        <end position="325"/>
    </location>
</feature>
<dbReference type="AlphaFoldDB" id="A0A177WW03"/>
<dbReference type="VEuPathDB" id="FungiDB:BDEG_27502"/>
<evidence type="ECO:0000256" key="1">
    <source>
        <dbReference type="SAM" id="MobiDB-lite"/>
    </source>
</evidence>
<protein>
    <recommendedName>
        <fullName evidence="5">Secreted protein</fullName>
    </recommendedName>
</protein>
<organism evidence="3 4">
    <name type="scientific">Batrachochytrium dendrobatidis (strain JEL423)</name>
    <dbReference type="NCBI Taxonomy" id="403673"/>
    <lineage>
        <taxon>Eukaryota</taxon>
        <taxon>Fungi</taxon>
        <taxon>Fungi incertae sedis</taxon>
        <taxon>Chytridiomycota</taxon>
        <taxon>Chytridiomycota incertae sedis</taxon>
        <taxon>Chytridiomycetes</taxon>
        <taxon>Rhizophydiales</taxon>
        <taxon>Rhizophydiales incertae sedis</taxon>
        <taxon>Batrachochytrium</taxon>
    </lineage>
</organism>
<dbReference type="EMBL" id="DS022312">
    <property type="protein sequence ID" value="OAJ44238.1"/>
    <property type="molecule type" value="Genomic_DNA"/>
</dbReference>
<proteinExistence type="predicted"/>
<keyword evidence="2" id="KW-0732">Signal</keyword>
<reference evidence="3 4" key="2">
    <citation type="submission" date="2016-05" db="EMBL/GenBank/DDBJ databases">
        <title>Lineage-specific infection strategies underlie the spectrum of fungal disease in amphibians.</title>
        <authorList>
            <person name="Cuomo C.A."/>
            <person name="Farrer R.A."/>
            <person name="James T."/>
            <person name="Longcore J."/>
            <person name="Birren B."/>
        </authorList>
    </citation>
    <scope>NUCLEOTIDE SEQUENCE [LARGE SCALE GENOMIC DNA]</scope>
    <source>
        <strain evidence="3 4">JEL423</strain>
    </source>
</reference>
<evidence type="ECO:0008006" key="5">
    <source>
        <dbReference type="Google" id="ProtNLM"/>
    </source>
</evidence>
<dbReference type="Proteomes" id="UP000077115">
    <property type="component" value="Unassembled WGS sequence"/>
</dbReference>
<feature type="compositionally biased region" description="Polar residues" evidence="1">
    <location>
        <begin position="258"/>
        <end position="276"/>
    </location>
</feature>
<feature type="chain" id="PRO_5008077931" description="Secreted protein" evidence="2">
    <location>
        <begin position="21"/>
        <end position="325"/>
    </location>
</feature>
<feature type="region of interest" description="Disordered" evidence="1">
    <location>
        <begin position="222"/>
        <end position="292"/>
    </location>
</feature>
<dbReference type="STRING" id="403673.A0A177WW03"/>
<dbReference type="PROSITE" id="PS51257">
    <property type="entry name" value="PROKAR_LIPOPROTEIN"/>
    <property type="match status" value="1"/>
</dbReference>
<sequence length="325" mass="36457">MKLAVTVLSSVLLACSVTIANPVLPSATADAESSTLTVLPTATTSTYSSSSSTPNVNSIHLDGIDSLSTGTKDLFKQFLKKERACDEQKNICSSIEQNYHRQQKLVKGLKKRVDASKLRFKKGSGNLRYSDDGEMEELKIELKEQYLKLINLEKSHQKCDSDYGHFHLELKLIKMKLVKLFFGGPCNLELLEEQFLHIILHPVIKDYLVVLGCIDSLSSRCKNDSDKDPSTDHQQRQKPSTQQRGYENPAYEGEFSKDQSSSHGSPTFEDPQQSSKIPPRSRSIKERATSVRKSLFSNIRKSIRLKGGAGSLFKQPKHQDREPLI</sequence>
<evidence type="ECO:0000313" key="4">
    <source>
        <dbReference type="Proteomes" id="UP000077115"/>
    </source>
</evidence>
<reference evidence="3 4" key="1">
    <citation type="submission" date="2006-10" db="EMBL/GenBank/DDBJ databases">
        <title>The Genome Sequence of Batrachochytrium dendrobatidis JEL423.</title>
        <authorList>
            <consortium name="The Broad Institute Genome Sequencing Platform"/>
            <person name="Birren B."/>
            <person name="Lander E."/>
            <person name="Galagan J."/>
            <person name="Cuomo C."/>
            <person name="Devon K."/>
            <person name="Jaffe D."/>
            <person name="Butler J."/>
            <person name="Alvarez P."/>
            <person name="Gnerre S."/>
            <person name="Grabherr M."/>
            <person name="Kleber M."/>
            <person name="Mauceli E."/>
            <person name="Brockman W."/>
            <person name="Young S."/>
            <person name="LaButti K."/>
            <person name="Sykes S."/>
            <person name="DeCaprio D."/>
            <person name="Crawford M."/>
            <person name="Koehrsen M."/>
            <person name="Engels R."/>
            <person name="Montgomery P."/>
            <person name="Pearson M."/>
            <person name="Howarth C."/>
            <person name="Larson L."/>
            <person name="White J."/>
            <person name="O'Leary S."/>
            <person name="Kodira C."/>
            <person name="Zeng Q."/>
            <person name="Yandava C."/>
            <person name="Alvarado L."/>
            <person name="Longcore J."/>
            <person name="James T."/>
        </authorList>
    </citation>
    <scope>NUCLEOTIDE SEQUENCE [LARGE SCALE GENOMIC DNA]</scope>
    <source>
        <strain evidence="3 4">JEL423</strain>
    </source>
</reference>
<feature type="compositionally biased region" description="Basic and acidic residues" evidence="1">
    <location>
        <begin position="222"/>
        <end position="235"/>
    </location>
</feature>
<evidence type="ECO:0000256" key="2">
    <source>
        <dbReference type="SAM" id="SignalP"/>
    </source>
</evidence>
<feature type="signal peptide" evidence="2">
    <location>
        <begin position="1"/>
        <end position="20"/>
    </location>
</feature>
<accession>A0A177WW03</accession>